<accession>A0ABN7ITQ4</accession>
<feature type="region of interest" description="Disordered" evidence="1">
    <location>
        <begin position="233"/>
        <end position="254"/>
    </location>
</feature>
<feature type="compositionally biased region" description="Polar residues" evidence="1">
    <location>
        <begin position="233"/>
        <end position="244"/>
    </location>
</feature>
<evidence type="ECO:0000313" key="3">
    <source>
        <dbReference type="Proteomes" id="UP000836402"/>
    </source>
</evidence>
<reference evidence="2" key="1">
    <citation type="submission" date="2020-10" db="EMBL/GenBank/DDBJ databases">
        <authorList>
            <person name="Sedaghatjoo S."/>
        </authorList>
    </citation>
    <scope>NUCLEOTIDE SEQUENCE</scope>
    <source>
        <strain evidence="2">AZH3</strain>
    </source>
</reference>
<gene>
    <name evidence="2" type="ORF">JKIAZH3_G2144</name>
</gene>
<comment type="caution">
    <text evidence="2">The sequence shown here is derived from an EMBL/GenBank/DDBJ whole genome shotgun (WGS) entry which is preliminary data.</text>
</comment>
<feature type="region of interest" description="Disordered" evidence="1">
    <location>
        <begin position="63"/>
        <end position="91"/>
    </location>
</feature>
<organism evidence="2 3">
    <name type="scientific">Tilletia caries</name>
    <name type="common">wheat bunt fungus</name>
    <dbReference type="NCBI Taxonomy" id="13290"/>
    <lineage>
        <taxon>Eukaryota</taxon>
        <taxon>Fungi</taxon>
        <taxon>Dikarya</taxon>
        <taxon>Basidiomycota</taxon>
        <taxon>Ustilaginomycotina</taxon>
        <taxon>Exobasidiomycetes</taxon>
        <taxon>Tilletiales</taxon>
        <taxon>Tilletiaceae</taxon>
        <taxon>Tilletia</taxon>
    </lineage>
</organism>
<evidence type="ECO:0000256" key="1">
    <source>
        <dbReference type="SAM" id="MobiDB-lite"/>
    </source>
</evidence>
<name>A0ABN7ITQ4_9BASI</name>
<sequence>MVSVNLAMPIDIVQQRAVLMIALSSQLNSLAIEVPKFQERAVAGLAGGIFEHLLYPQQQSSYLPRAAPNEPPAKDHSMDESHKMRDVVDTPSVGRFGTRSTYSVKREEHSHSSRSIGGNDYVDTLRIKRRADVVAAVNSGEAAARKAAEGTNNEDLPKWIALVFASGAIVDHFHFHHSHSSRSVAGNEDADRLRMKRAELERRINWKMFASGAGVMLLLDRMLLLPHNDAQHYQQQQLETSNPPASYPPASKKRDVVDTPSVGRFAALDLLGEA</sequence>
<dbReference type="Proteomes" id="UP000836402">
    <property type="component" value="Unassembled WGS sequence"/>
</dbReference>
<feature type="compositionally biased region" description="Basic and acidic residues" evidence="1">
    <location>
        <begin position="72"/>
        <end position="88"/>
    </location>
</feature>
<dbReference type="EMBL" id="CAJHJG010002391">
    <property type="protein sequence ID" value="CAD6919884.1"/>
    <property type="molecule type" value="Genomic_DNA"/>
</dbReference>
<protein>
    <submittedName>
        <fullName evidence="2">Uncharacterized protein</fullName>
    </submittedName>
</protein>
<keyword evidence="3" id="KW-1185">Reference proteome</keyword>
<evidence type="ECO:0000313" key="2">
    <source>
        <dbReference type="EMBL" id="CAD6919884.1"/>
    </source>
</evidence>
<proteinExistence type="predicted"/>